<protein>
    <submittedName>
        <fullName evidence="1">Uncharacterized protein</fullName>
    </submittedName>
</protein>
<dbReference type="AlphaFoldDB" id="A0AAN0XUW0"/>
<dbReference type="EMBL" id="CP016177">
    <property type="protein sequence ID" value="ANO33113.1"/>
    <property type="molecule type" value="Genomic_DNA"/>
</dbReference>
<gene>
    <name evidence="1" type="ORF">A6E01_07775</name>
</gene>
<evidence type="ECO:0000313" key="1">
    <source>
        <dbReference type="EMBL" id="ANO33113.1"/>
    </source>
</evidence>
<proteinExistence type="predicted"/>
<name>A0AAN0XUW0_9VIBR</name>
<evidence type="ECO:0000313" key="2">
    <source>
        <dbReference type="Proteomes" id="UP000092018"/>
    </source>
</evidence>
<accession>A0AAN0XUW0</accession>
<sequence>MTYPRWHRHLTNAWHEWNSIKLTIPKGIKDKKLSLIIQTIMKNYNKKGFDKSKPLCNPLKEEN</sequence>
<dbReference type="Proteomes" id="UP000092018">
    <property type="component" value="Chromosome 1"/>
</dbReference>
<reference evidence="1 2" key="1">
    <citation type="submission" date="2016-06" db="EMBL/GenBank/DDBJ databases">
        <title>Adaptive Radiation by Waves of Gene Transfer Leads to Fine-Scale Resource Partitioning in Marine Microbes.</title>
        <authorList>
            <person name="Hehemann J.-H."/>
            <person name="Arevalo P."/>
            <person name="Datta M.S."/>
            <person name="Yu X."/>
            <person name="Corzett C."/>
            <person name="Henschel A."/>
            <person name="Preheim S.P."/>
            <person name="Timberlake S."/>
            <person name="Alm E.J."/>
            <person name="Polz M.F."/>
        </authorList>
    </citation>
    <scope>NUCLEOTIDE SEQUENCE [LARGE SCALE GENOMIC DNA]</scope>
    <source>
        <strain evidence="1 2">FF50</strain>
    </source>
</reference>
<organism evidence="1 2">
    <name type="scientific">Vibrio breoganii</name>
    <dbReference type="NCBI Taxonomy" id="553239"/>
    <lineage>
        <taxon>Bacteria</taxon>
        <taxon>Pseudomonadati</taxon>
        <taxon>Pseudomonadota</taxon>
        <taxon>Gammaproteobacteria</taxon>
        <taxon>Vibrionales</taxon>
        <taxon>Vibrionaceae</taxon>
        <taxon>Vibrio</taxon>
    </lineage>
</organism>
<dbReference type="KEGG" id="vbr:A6E01_07775"/>